<accession>A0A146AQH5</accession>
<evidence type="ECO:0000313" key="3">
    <source>
        <dbReference type="Proteomes" id="UP000077037"/>
    </source>
</evidence>
<protein>
    <submittedName>
        <fullName evidence="2">Uncharacterized conserved protein</fullName>
    </submittedName>
</protein>
<feature type="domain" description="RES" evidence="1">
    <location>
        <begin position="4"/>
        <end position="132"/>
    </location>
</feature>
<name>A0A146AQH5_9BORD</name>
<dbReference type="EMBL" id="FKBS01000002">
    <property type="protein sequence ID" value="CZZ90688.1"/>
    <property type="molecule type" value="Genomic_DNA"/>
</dbReference>
<proteinExistence type="predicted"/>
<dbReference type="AlphaFoldDB" id="A0A146AQH5"/>
<dbReference type="InterPro" id="IPR014914">
    <property type="entry name" value="RES_dom"/>
</dbReference>
<sequence length="160" mass="17307">MQLWRLSNSGLLGGGFYPGGRWLPAGAPVVLLDPSPLAAICARLALVEAEHPRKLPRQYRLLEISVPGRAGTQVCTAPRNWRTDLPATRALGHAWLEAGADLMFKVPTLAGGEQYLLNCGHPAIADCQVRSVATQPFEDQPELFGGGVAWSSERDWLAKP</sequence>
<reference evidence="2 3" key="1">
    <citation type="submission" date="2016-03" db="EMBL/GenBank/DDBJ databases">
        <authorList>
            <consortium name="Pathogen Informatics"/>
        </authorList>
    </citation>
    <scope>NUCLEOTIDE SEQUENCE [LARGE SCALE GENOMIC DNA]</scope>
    <source>
        <strain evidence="2 3">NCTC13364</strain>
    </source>
</reference>
<evidence type="ECO:0000259" key="1">
    <source>
        <dbReference type="Pfam" id="PF08808"/>
    </source>
</evidence>
<gene>
    <name evidence="2" type="ORF">SAMEA1982600_00098</name>
</gene>
<dbReference type="Proteomes" id="UP000077037">
    <property type="component" value="Unassembled WGS sequence"/>
</dbReference>
<organism evidence="2 3">
    <name type="scientific">Bordetella ansorpii</name>
    <dbReference type="NCBI Taxonomy" id="288768"/>
    <lineage>
        <taxon>Bacteria</taxon>
        <taxon>Pseudomonadati</taxon>
        <taxon>Pseudomonadota</taxon>
        <taxon>Betaproteobacteria</taxon>
        <taxon>Burkholderiales</taxon>
        <taxon>Alcaligenaceae</taxon>
        <taxon>Bordetella</taxon>
    </lineage>
</organism>
<dbReference type="Pfam" id="PF08808">
    <property type="entry name" value="RES"/>
    <property type="match status" value="1"/>
</dbReference>
<evidence type="ECO:0000313" key="2">
    <source>
        <dbReference type="EMBL" id="CZZ90688.1"/>
    </source>
</evidence>